<evidence type="ECO:0000259" key="3">
    <source>
        <dbReference type="PROSITE" id="PS51526"/>
    </source>
</evidence>
<dbReference type="InterPro" id="IPR003150">
    <property type="entry name" value="DNA-bd_RFX"/>
</dbReference>
<name>G0VDB6_NAUCA</name>
<dbReference type="PROSITE" id="PS51526">
    <property type="entry name" value="RFX_DBD"/>
    <property type="match status" value="1"/>
</dbReference>
<evidence type="ECO:0000313" key="4">
    <source>
        <dbReference type="EMBL" id="CCC69478.1"/>
    </source>
</evidence>
<dbReference type="RefSeq" id="XP_003675842.1">
    <property type="nucleotide sequence ID" value="XM_003675794.1"/>
</dbReference>
<dbReference type="eggNOG" id="KOG3712">
    <property type="taxonomic scope" value="Eukaryota"/>
</dbReference>
<dbReference type="InterPro" id="IPR036388">
    <property type="entry name" value="WH-like_DNA-bd_sf"/>
</dbReference>
<dbReference type="OMA" id="AQYASSC"/>
<dbReference type="STRING" id="1064592.G0VDB6"/>
<reference evidence="4 5" key="1">
    <citation type="journal article" date="2011" name="Proc. Natl. Acad. Sci. U.S.A.">
        <title>Evolutionary erosion of yeast sex chromosomes by mating-type switching accidents.</title>
        <authorList>
            <person name="Gordon J.L."/>
            <person name="Armisen D."/>
            <person name="Proux-Wera E."/>
            <person name="Oheigeartaigh S.S."/>
            <person name="Byrne K.P."/>
            <person name="Wolfe K.H."/>
        </authorList>
    </citation>
    <scope>NUCLEOTIDE SEQUENCE [LARGE SCALE GENOMIC DNA]</scope>
    <source>
        <strain evidence="5">ATCC 76901 / BCRC 22586 / CBS 4309 / NBRC 1992 / NRRL Y-12630</strain>
    </source>
</reference>
<feature type="domain" description="RFX-type winged-helix" evidence="3">
    <location>
        <begin position="379"/>
        <end position="454"/>
    </location>
</feature>
<dbReference type="EMBL" id="HE576754">
    <property type="protein sequence ID" value="CCC69478.1"/>
    <property type="molecule type" value="Genomic_DNA"/>
</dbReference>
<feature type="region of interest" description="Disordered" evidence="2">
    <location>
        <begin position="456"/>
        <end position="554"/>
    </location>
</feature>
<feature type="compositionally biased region" description="Low complexity" evidence="2">
    <location>
        <begin position="187"/>
        <end position="198"/>
    </location>
</feature>
<evidence type="ECO:0000313" key="5">
    <source>
        <dbReference type="Proteomes" id="UP000001640"/>
    </source>
</evidence>
<accession>G0VDB6</accession>
<dbReference type="GO" id="GO:0000122">
    <property type="term" value="P:negative regulation of transcription by RNA polymerase II"/>
    <property type="evidence" value="ECO:0007669"/>
    <property type="project" value="EnsemblFungi"/>
</dbReference>
<dbReference type="KEGG" id="ncs:NCAS_0C04880"/>
<dbReference type="GeneID" id="96903059"/>
<feature type="compositionally biased region" description="Low complexity" evidence="2">
    <location>
        <begin position="249"/>
        <end position="261"/>
    </location>
</feature>
<dbReference type="FunFam" id="1.10.10.10:FF:000119">
    <property type="entry name" value="DNA damage and replication checkpoint protein"/>
    <property type="match status" value="1"/>
</dbReference>
<feature type="compositionally biased region" description="Low complexity" evidence="2">
    <location>
        <begin position="307"/>
        <end position="318"/>
    </location>
</feature>
<evidence type="ECO:0000256" key="2">
    <source>
        <dbReference type="SAM" id="MobiDB-lite"/>
    </source>
</evidence>
<dbReference type="FunCoup" id="G0VDB6">
    <property type="interactions" value="788"/>
</dbReference>
<proteinExistence type="predicted"/>
<feature type="compositionally biased region" description="Low complexity" evidence="2">
    <location>
        <begin position="23"/>
        <end position="35"/>
    </location>
</feature>
<feature type="region of interest" description="Disordered" evidence="2">
    <location>
        <begin position="23"/>
        <end position="43"/>
    </location>
</feature>
<dbReference type="AlphaFoldDB" id="G0VDB6"/>
<feature type="compositionally biased region" description="Polar residues" evidence="2">
    <location>
        <begin position="120"/>
        <end position="129"/>
    </location>
</feature>
<feature type="region of interest" description="Disordered" evidence="2">
    <location>
        <begin position="176"/>
        <end position="198"/>
    </location>
</feature>
<feature type="compositionally biased region" description="Polar residues" evidence="2">
    <location>
        <begin position="520"/>
        <end position="532"/>
    </location>
</feature>
<dbReference type="HOGENOM" id="CLU_011526_1_0_1"/>
<feature type="region of interest" description="Disordered" evidence="2">
    <location>
        <begin position="119"/>
        <end position="138"/>
    </location>
</feature>
<feature type="compositionally biased region" description="Basic and acidic residues" evidence="2">
    <location>
        <begin position="472"/>
        <end position="488"/>
    </location>
</feature>
<dbReference type="InterPro" id="IPR039779">
    <property type="entry name" value="RFX-like"/>
</dbReference>
<dbReference type="InterPro" id="IPR036390">
    <property type="entry name" value="WH_DNA-bd_sf"/>
</dbReference>
<feature type="compositionally biased region" description="Basic and acidic residues" evidence="2">
    <location>
        <begin position="509"/>
        <end position="519"/>
    </location>
</feature>
<evidence type="ECO:0000256" key="1">
    <source>
        <dbReference type="ARBA" id="ARBA00023125"/>
    </source>
</evidence>
<dbReference type="GO" id="GO:0045944">
    <property type="term" value="P:positive regulation of transcription by RNA polymerase II"/>
    <property type="evidence" value="ECO:0007669"/>
    <property type="project" value="EnsemblFungi"/>
</dbReference>
<dbReference type="OrthoDB" id="10056949at2759"/>
<dbReference type="Gene3D" id="1.10.10.10">
    <property type="entry name" value="Winged helix-like DNA-binding domain superfamily/Winged helix DNA-binding domain"/>
    <property type="match status" value="1"/>
</dbReference>
<feature type="compositionally biased region" description="Basic and acidic residues" evidence="2">
    <location>
        <begin position="538"/>
        <end position="548"/>
    </location>
</feature>
<protein>
    <recommendedName>
        <fullName evidence="3">RFX-type winged-helix domain-containing protein</fullName>
    </recommendedName>
</protein>
<dbReference type="Pfam" id="PF25340">
    <property type="entry name" value="BCD_RFX"/>
    <property type="match status" value="1"/>
</dbReference>
<dbReference type="GO" id="GO:0000981">
    <property type="term" value="F:DNA-binding transcription factor activity, RNA polymerase II-specific"/>
    <property type="evidence" value="ECO:0007669"/>
    <property type="project" value="TreeGrafter"/>
</dbReference>
<dbReference type="Pfam" id="PF02257">
    <property type="entry name" value="RFX_DNA_binding"/>
    <property type="match status" value="1"/>
</dbReference>
<dbReference type="SUPFAM" id="SSF46785">
    <property type="entry name" value="Winged helix' DNA-binding domain"/>
    <property type="match status" value="1"/>
</dbReference>
<organism evidence="4 5">
    <name type="scientific">Naumovozyma castellii</name>
    <name type="common">Yeast</name>
    <name type="synonym">Saccharomyces castellii</name>
    <dbReference type="NCBI Taxonomy" id="27288"/>
    <lineage>
        <taxon>Eukaryota</taxon>
        <taxon>Fungi</taxon>
        <taxon>Dikarya</taxon>
        <taxon>Ascomycota</taxon>
        <taxon>Saccharomycotina</taxon>
        <taxon>Saccharomycetes</taxon>
        <taxon>Saccharomycetales</taxon>
        <taxon>Saccharomycetaceae</taxon>
        <taxon>Naumovozyma</taxon>
    </lineage>
</organism>
<keyword evidence="5" id="KW-1185">Reference proteome</keyword>
<keyword evidence="1" id="KW-0238">DNA-binding</keyword>
<dbReference type="InterPro" id="IPR057321">
    <property type="entry name" value="RFX1-4/6/8-like_BCD"/>
</dbReference>
<gene>
    <name evidence="4" type="primary">NCAS0C04880</name>
    <name evidence="4" type="ordered locus">NCAS_0C04880</name>
</gene>
<dbReference type="InParanoid" id="G0VDB6"/>
<dbReference type="PANTHER" id="PTHR12619:SF5">
    <property type="entry name" value="TRANSCRIPTION FACTOR RFX4"/>
    <property type="match status" value="1"/>
</dbReference>
<sequence>MPENKHETSAAAAAAATTAATANAHAHANASTSANQQLMNPSYQRSTSSIYHLLQAPSGQHMVNGPPLLAALPQANQMGPLPQQHTPLQSYQGTTNITNNNNTNNNNNSTMRLHEYHYGQAQQHPSHSGPTDGHPITRNDYERIPIQRQIDQMQYQHLRPILPAIASAAASATNHVPLPNFHHHHQQPQQQQQQQQHPRLLRTNSPVNILMNTPTPSASPSLSNLGLLPLLAQARLERTQSSIPSFAYQPTPSATSTTTAQVNGKANTSNEKAKRFNSLQNPPTAGKKTAKSQNVQEKNSPPPPPTSSRSSVSPPTRRNTQEILAKSIAEKYLNNPISEYASIVRNAEIAVLNMDAQTNSKASLQKAEQNRERERQVYALLWLMKNCESKHDSFVPRGRIFAQYASSCAQNNLKPLSQASLGKLIRTVFPDLTTRRLGMRGQSKYHYCGLRLINSDDFNPNDTDNDDNDEISPIKRENSEQLDVKLIDPENQEQQGAMTTTATTTNSDSAKETANDTLKRNNNGFESGNSSPIKRRRVDYIKKNERSRSSSADDSYNEIPFLDDLYHKMFMNDDLANTEHEALKLPPIPRDKLNLTTDKDIVSSLESLYYVHCKTIFENIKFMKFESLQKNLFLFSSGSISPQMYSLFISEELYDWIYQCDLITHIELIKFFSNLVINNKPMNDSILFKLDLFAKDYCDYVSKASIDLPLPVVEKKLKIAKKFSNLIKKLIKLFKFIQSFENSFPSFKEGMKKDWQNIINLHDILDMVSNERHQQVMKLIKDFMQVNIPMFLKDEYRQEGTPTTTDTDTDNKEKAVPNSMIGFMEALLQFISDEGKLNASGNVVVDCFVRFTNTVVGDISLKSADNLLPWLFVHNITVQLLHYSLDVSKFIKDTTT</sequence>
<dbReference type="PANTHER" id="PTHR12619">
    <property type="entry name" value="RFX TRANSCRIPTION FACTOR FAMILY"/>
    <property type="match status" value="1"/>
</dbReference>
<dbReference type="GO" id="GO:0000978">
    <property type="term" value="F:RNA polymerase II cis-regulatory region sequence-specific DNA binding"/>
    <property type="evidence" value="ECO:0007669"/>
    <property type="project" value="EnsemblFungi"/>
</dbReference>
<dbReference type="Proteomes" id="UP000001640">
    <property type="component" value="Chromosome 3"/>
</dbReference>
<feature type="region of interest" description="Disordered" evidence="2">
    <location>
        <begin position="244"/>
        <end position="318"/>
    </location>
</feature>
<reference key="2">
    <citation type="submission" date="2011-08" db="EMBL/GenBank/DDBJ databases">
        <title>Genome sequence of Naumovozyma castellii.</title>
        <authorList>
            <person name="Gordon J.L."/>
            <person name="Armisen D."/>
            <person name="Proux-Wera E."/>
            <person name="OhEigeartaigh S.S."/>
            <person name="Byrne K.P."/>
            <person name="Wolfe K.H."/>
        </authorList>
    </citation>
    <scope>NUCLEOTIDE SEQUENCE</scope>
    <source>
        <strain>Type strain:CBS 4309</strain>
    </source>
</reference>